<organism evidence="1 3">
    <name type="scientific">Ziziphus jujuba</name>
    <name type="common">Chinese jujube</name>
    <name type="synonym">Ziziphus sativa</name>
    <dbReference type="NCBI Taxonomy" id="326968"/>
    <lineage>
        <taxon>Eukaryota</taxon>
        <taxon>Viridiplantae</taxon>
        <taxon>Streptophyta</taxon>
        <taxon>Embryophyta</taxon>
        <taxon>Tracheophyta</taxon>
        <taxon>Spermatophyta</taxon>
        <taxon>Magnoliopsida</taxon>
        <taxon>eudicotyledons</taxon>
        <taxon>Gunneridae</taxon>
        <taxon>Pentapetalae</taxon>
        <taxon>rosids</taxon>
        <taxon>fabids</taxon>
        <taxon>Rosales</taxon>
        <taxon>Rhamnaceae</taxon>
        <taxon>Paliureae</taxon>
        <taxon>Ziziphus</taxon>
    </lineage>
</organism>
<evidence type="ECO:0000313" key="3">
    <source>
        <dbReference type="RefSeq" id="XP_024925956.1"/>
    </source>
</evidence>
<dbReference type="Proteomes" id="UP001652623">
    <property type="component" value="Chromosome 11"/>
</dbReference>
<keyword evidence="1" id="KW-1185">Reference proteome</keyword>
<reference evidence="3" key="1">
    <citation type="submission" date="2025-04" db="UniProtKB">
        <authorList>
            <consortium name="RefSeq"/>
        </authorList>
    </citation>
    <scope>IDENTIFICATION</scope>
    <source>
        <tissue evidence="2 3">In vitro plantlets</tissue>
    </source>
</reference>
<evidence type="ECO:0000313" key="1">
    <source>
        <dbReference type="Proteomes" id="UP001652623"/>
    </source>
</evidence>
<proteinExistence type="predicted"/>
<name>A0A6P6FWX9_ZIZJJ</name>
<dbReference type="RefSeq" id="XP_024925956.1">
    <property type="nucleotide sequence ID" value="XM_025070188.1"/>
</dbReference>
<dbReference type="KEGG" id="zju:112490439"/>
<dbReference type="GeneID" id="112490439"/>
<evidence type="ECO:0000313" key="2">
    <source>
        <dbReference type="RefSeq" id="XP_015872968.1"/>
    </source>
</evidence>
<accession>A0A6P6FWX9</accession>
<protein>
    <submittedName>
        <fullName evidence="3">Uncharacterized protein LOC112490439</fullName>
    </submittedName>
    <submittedName>
        <fullName evidence="2">uncharacterized protein LOC107410074</fullName>
    </submittedName>
</protein>
<dbReference type="AlphaFoldDB" id="A0A6P6FWX9"/>
<gene>
    <name evidence="3" type="primary">LOC112490439</name>
    <name evidence="2" type="synonym">LOC107410074</name>
</gene>
<dbReference type="PANTHER" id="PTHR35461:SF3">
    <property type="entry name" value="OVATE DOMAIN-CONTAINING PROTEIN"/>
    <property type="match status" value="1"/>
</dbReference>
<dbReference type="PANTHER" id="PTHR35461">
    <property type="entry name" value="BNAANNG14610D PROTEIN"/>
    <property type="match status" value="1"/>
</dbReference>
<sequence length="245" mass="28779">MLLRKSISGTKKFFQKTLGGLKSLFSKGDYEKLPKSSPQNNAFSYTTAAVADVNHVHTNYKDLDKFYTELAQEYWDNIHVEDHQSKRKIITTATSTPTKQDHREFDQSGNLKKLAHNSSPVKVMKNNNMETQQRRVVYPNNHNINKVKKNRREEEEEEEMGERRSWLVEEKLKELEMLDISNVDHVLDIEEVLHYYSRLTCPAYLEIVDKFFLDIYAEFFKPPPVSATRINSSRLRPRTSFYPRS</sequence>
<dbReference type="RefSeq" id="XP_015872968.1">
    <property type="nucleotide sequence ID" value="XM_016017482.2"/>
</dbReference>